<protein>
    <recommendedName>
        <fullName evidence="4">Magnesium citrate secondary transporter</fullName>
    </recommendedName>
</protein>
<evidence type="ECO:0000313" key="3">
    <source>
        <dbReference type="Proteomes" id="UP001589605"/>
    </source>
</evidence>
<evidence type="ECO:0008006" key="4">
    <source>
        <dbReference type="Google" id="ProtNLM"/>
    </source>
</evidence>
<reference evidence="2 3" key="1">
    <citation type="submission" date="2024-09" db="EMBL/GenBank/DDBJ databases">
        <authorList>
            <person name="Sun Q."/>
            <person name="Mori K."/>
        </authorList>
    </citation>
    <scope>NUCLEOTIDE SEQUENCE [LARGE SCALE GENOMIC DNA]</scope>
    <source>
        <strain evidence="2 3">CECT 8286</strain>
    </source>
</reference>
<feature type="transmembrane region" description="Helical" evidence="1">
    <location>
        <begin position="7"/>
        <end position="27"/>
    </location>
</feature>
<evidence type="ECO:0000313" key="2">
    <source>
        <dbReference type="EMBL" id="MFB9053176.1"/>
    </source>
</evidence>
<keyword evidence="1" id="KW-1133">Transmembrane helix</keyword>
<accession>A0ABV5F153</accession>
<dbReference type="Proteomes" id="UP001589605">
    <property type="component" value="Unassembled WGS sequence"/>
</dbReference>
<feature type="transmembrane region" description="Helical" evidence="1">
    <location>
        <begin position="63"/>
        <end position="84"/>
    </location>
</feature>
<organism evidence="2 3">
    <name type="scientific">Formosa undariae</name>
    <dbReference type="NCBI Taxonomy" id="1325436"/>
    <lineage>
        <taxon>Bacteria</taxon>
        <taxon>Pseudomonadati</taxon>
        <taxon>Bacteroidota</taxon>
        <taxon>Flavobacteriia</taxon>
        <taxon>Flavobacteriales</taxon>
        <taxon>Flavobacteriaceae</taxon>
        <taxon>Formosa</taxon>
    </lineage>
</organism>
<sequence>MKILKHPVFLICLALAGFIYLSSIFNLQLPNWITYYVNDALCMPIVLSFCLIGVRLIKADQNLYLTLLPIVLLTLFYALLFEWWLPKSNPRYTADWVDVGLYALGSTTFYYYQKKLY</sequence>
<comment type="caution">
    <text evidence="2">The sequence shown here is derived from an EMBL/GenBank/DDBJ whole genome shotgun (WGS) entry which is preliminary data.</text>
</comment>
<dbReference type="RefSeq" id="WP_382382353.1">
    <property type="nucleotide sequence ID" value="NZ_JBHMEZ010000011.1"/>
</dbReference>
<keyword evidence="1" id="KW-0812">Transmembrane</keyword>
<feature type="transmembrane region" description="Helical" evidence="1">
    <location>
        <begin position="33"/>
        <end position="56"/>
    </location>
</feature>
<keyword evidence="3" id="KW-1185">Reference proteome</keyword>
<proteinExistence type="predicted"/>
<gene>
    <name evidence="2" type="ORF">ACFFVB_08800</name>
</gene>
<evidence type="ECO:0000256" key="1">
    <source>
        <dbReference type="SAM" id="Phobius"/>
    </source>
</evidence>
<dbReference type="EMBL" id="JBHMEZ010000011">
    <property type="protein sequence ID" value="MFB9053176.1"/>
    <property type="molecule type" value="Genomic_DNA"/>
</dbReference>
<keyword evidence="1" id="KW-0472">Membrane</keyword>
<name>A0ABV5F153_9FLAO</name>